<reference evidence="1" key="1">
    <citation type="journal article" date="2014" name="Front. Microbiol.">
        <title>High frequency of phylogenetically diverse reductive dehalogenase-homologous genes in deep subseafloor sedimentary metagenomes.</title>
        <authorList>
            <person name="Kawai M."/>
            <person name="Futagami T."/>
            <person name="Toyoda A."/>
            <person name="Takaki Y."/>
            <person name="Nishi S."/>
            <person name="Hori S."/>
            <person name="Arai W."/>
            <person name="Tsubouchi T."/>
            <person name="Morono Y."/>
            <person name="Uchiyama I."/>
            <person name="Ito T."/>
            <person name="Fujiyama A."/>
            <person name="Inagaki F."/>
            <person name="Takami H."/>
        </authorList>
    </citation>
    <scope>NUCLEOTIDE SEQUENCE</scope>
    <source>
        <strain evidence="1">Expedition CK06-06</strain>
    </source>
</reference>
<evidence type="ECO:0000313" key="1">
    <source>
        <dbReference type="EMBL" id="GAG63348.1"/>
    </source>
</evidence>
<name>X0ZSD7_9ZZZZ</name>
<comment type="caution">
    <text evidence="1">The sequence shown here is derived from an EMBL/GenBank/DDBJ whole genome shotgun (WGS) entry which is preliminary data.</text>
</comment>
<organism evidence="1">
    <name type="scientific">marine sediment metagenome</name>
    <dbReference type="NCBI Taxonomy" id="412755"/>
    <lineage>
        <taxon>unclassified sequences</taxon>
        <taxon>metagenomes</taxon>
        <taxon>ecological metagenomes</taxon>
    </lineage>
</organism>
<dbReference type="EMBL" id="BART01003903">
    <property type="protein sequence ID" value="GAG63348.1"/>
    <property type="molecule type" value="Genomic_DNA"/>
</dbReference>
<dbReference type="AlphaFoldDB" id="X0ZSD7"/>
<sequence>ISKRRKKKIFKTIIESNKKVVDGEDIEKLSKLDSEQAIKRFGSKDAEIVSIQLLNKQDKEIDFVNMEMR</sequence>
<protein>
    <submittedName>
        <fullName evidence="1">Uncharacterized protein</fullName>
    </submittedName>
</protein>
<feature type="non-terminal residue" evidence="1">
    <location>
        <position position="1"/>
    </location>
</feature>
<proteinExistence type="predicted"/>
<accession>X0ZSD7</accession>
<gene>
    <name evidence="1" type="ORF">S01H4_10290</name>
</gene>